<evidence type="ECO:0000256" key="1">
    <source>
        <dbReference type="ARBA" id="ARBA00004123"/>
    </source>
</evidence>
<dbReference type="Pfam" id="PF00097">
    <property type="entry name" value="zf-C3HC4"/>
    <property type="match status" value="1"/>
</dbReference>
<feature type="region of interest" description="Disordered" evidence="7">
    <location>
        <begin position="320"/>
        <end position="375"/>
    </location>
</feature>
<feature type="region of interest" description="Disordered" evidence="7">
    <location>
        <begin position="817"/>
        <end position="866"/>
    </location>
</feature>
<evidence type="ECO:0000256" key="3">
    <source>
        <dbReference type="ARBA" id="ARBA00022771"/>
    </source>
</evidence>
<feature type="region of interest" description="Disordered" evidence="7">
    <location>
        <begin position="430"/>
        <end position="486"/>
    </location>
</feature>
<feature type="region of interest" description="Disordered" evidence="7">
    <location>
        <begin position="954"/>
        <end position="975"/>
    </location>
</feature>
<organism evidence="9">
    <name type="scientific">Xenopsylla cheopis</name>
    <name type="common">Oriental rat flea</name>
    <name type="synonym">Pulex cheopis</name>
    <dbReference type="NCBI Taxonomy" id="163159"/>
    <lineage>
        <taxon>Eukaryota</taxon>
        <taxon>Metazoa</taxon>
        <taxon>Ecdysozoa</taxon>
        <taxon>Arthropoda</taxon>
        <taxon>Hexapoda</taxon>
        <taxon>Insecta</taxon>
        <taxon>Pterygota</taxon>
        <taxon>Neoptera</taxon>
        <taxon>Endopterygota</taxon>
        <taxon>Siphonaptera</taxon>
        <taxon>Pulicidae</taxon>
        <taxon>Xenopsyllinae</taxon>
        <taxon>Xenopsylla</taxon>
    </lineage>
</organism>
<dbReference type="GO" id="GO:0035102">
    <property type="term" value="C:PRC1 complex"/>
    <property type="evidence" value="ECO:0007669"/>
    <property type="project" value="TreeGrafter"/>
</dbReference>
<dbReference type="InterPro" id="IPR017907">
    <property type="entry name" value="Znf_RING_CS"/>
</dbReference>
<accession>A0A6M2DDU3</accession>
<protein>
    <submittedName>
        <fullName evidence="9">Putative polycomb group ring finger protein 4 gnatocerus cornutus</fullName>
    </submittedName>
</protein>
<keyword evidence="4" id="KW-0862">Zinc</keyword>
<dbReference type="Gene3D" id="3.30.40.10">
    <property type="entry name" value="Zinc/RING finger domain, C3HC4 (zinc finger)"/>
    <property type="match status" value="1"/>
</dbReference>
<dbReference type="InterPro" id="IPR013083">
    <property type="entry name" value="Znf_RING/FYVE/PHD"/>
</dbReference>
<feature type="domain" description="RING-type" evidence="8">
    <location>
        <begin position="92"/>
        <end position="131"/>
    </location>
</feature>
<evidence type="ECO:0000256" key="7">
    <source>
        <dbReference type="SAM" id="MobiDB-lite"/>
    </source>
</evidence>
<evidence type="ECO:0000256" key="2">
    <source>
        <dbReference type="ARBA" id="ARBA00022723"/>
    </source>
</evidence>
<keyword evidence="5" id="KW-0539">Nucleus</keyword>
<evidence type="ECO:0000256" key="6">
    <source>
        <dbReference type="PROSITE-ProRule" id="PRU00175"/>
    </source>
</evidence>
<dbReference type="PANTHER" id="PTHR10825">
    <property type="entry name" value="RING FINGER DOMAIN-CONTAINING, POLYCOMB GROUP COMPONENT"/>
    <property type="match status" value="1"/>
</dbReference>
<dbReference type="CDD" id="cd17082">
    <property type="entry name" value="RAWUL_PCGF2_like"/>
    <property type="match status" value="1"/>
</dbReference>
<feature type="compositionally biased region" description="Low complexity" evidence="7">
    <location>
        <begin position="845"/>
        <end position="857"/>
    </location>
</feature>
<dbReference type="PANTHER" id="PTHR10825:SF29">
    <property type="entry name" value="POLYCOMB GROUP RING FINGER PROTEIN 1"/>
    <property type="match status" value="1"/>
</dbReference>
<dbReference type="Gene3D" id="3.10.20.90">
    <property type="entry name" value="Phosphatidylinositol 3-kinase Catalytic Subunit, Chain A, domain 1"/>
    <property type="match status" value="1"/>
</dbReference>
<dbReference type="SUPFAM" id="SSF57850">
    <property type="entry name" value="RING/U-box"/>
    <property type="match status" value="1"/>
</dbReference>
<feature type="compositionally biased region" description="Pro residues" evidence="7">
    <location>
        <begin position="329"/>
        <end position="343"/>
    </location>
</feature>
<dbReference type="InterPro" id="IPR001841">
    <property type="entry name" value="Znf_RING"/>
</dbReference>
<evidence type="ECO:0000256" key="5">
    <source>
        <dbReference type="ARBA" id="ARBA00023242"/>
    </source>
</evidence>
<dbReference type="PROSITE" id="PS00518">
    <property type="entry name" value="ZF_RING_1"/>
    <property type="match status" value="1"/>
</dbReference>
<evidence type="ECO:0000313" key="9">
    <source>
        <dbReference type="EMBL" id="NOV44014.1"/>
    </source>
</evidence>
<dbReference type="Pfam" id="PF16207">
    <property type="entry name" value="RAWUL"/>
    <property type="match status" value="1"/>
</dbReference>
<feature type="compositionally biased region" description="Basic and acidic residues" evidence="7">
    <location>
        <begin position="351"/>
        <end position="375"/>
    </location>
</feature>
<keyword evidence="3 6" id="KW-0863">Zinc-finger</keyword>
<name>A0A6M2DDU3_XENCH</name>
<feature type="region of interest" description="Disordered" evidence="7">
    <location>
        <begin position="622"/>
        <end position="754"/>
    </location>
</feature>
<dbReference type="GO" id="GO:0008270">
    <property type="term" value="F:zinc ion binding"/>
    <property type="evidence" value="ECO:0007669"/>
    <property type="project" value="UniProtKB-KW"/>
</dbReference>
<evidence type="ECO:0000256" key="4">
    <source>
        <dbReference type="ARBA" id="ARBA00022833"/>
    </source>
</evidence>
<dbReference type="AlphaFoldDB" id="A0A6M2DDU3"/>
<dbReference type="EMBL" id="GIIL01000288">
    <property type="protein sequence ID" value="NOV44014.1"/>
    <property type="molecule type" value="Transcribed_RNA"/>
</dbReference>
<dbReference type="SMART" id="SM00184">
    <property type="entry name" value="RING"/>
    <property type="match status" value="1"/>
</dbReference>
<feature type="compositionally biased region" description="Polar residues" evidence="7">
    <location>
        <begin position="958"/>
        <end position="973"/>
    </location>
</feature>
<sequence>MYVSAASANRVGGVVSSSLQAGAVAAVTPSVTCATRKIMMTAGDVSGEARGAAGDSAARQQPIAQRPIDRVLMVADSEPRPRLSDLNRALTCGYCKGYLINAVKIEDCHHTFCRSCIVQYINNENKQCPTCLSSAPSQNEKPQPNLQMSNLILDRVLQSCVYKMVPGLYRREQQRQAEFYMQHGLSNAFPSKLEDSIRFISPDELMSLSVEYEYMETWTENKVKIEKRYLQCPAAVTISHLEKLLRNKYSISPAMSIDIKYKKHLLSHQLSLMDVVYIYGWQRDTPMEFSYSIACAAAEPEDSASDAAVPIDTSEAQDAIKVSKATPVFKPPPPRQDPLPCPPSSTHTKHNRDASTPKQHKEVSYTKHRETSSRMVYDPENKHMQPRVELQEYAARIGLTAVKNGSSHYDFREEKADRLEEDRVEFAKKRDREWAAQKQLDERHHTKDDTNTHRKRKKAKHSKSDDNQYKRRKLHAQITSPESPEDALKMKVKLTPTIASKHKHKYHIEPITVSSPLEKPSTTTSNAITEKKELSTKEKLLQMRAVRKDKAVANVVQSPKVEQATQPIVTTASSTPLLDKGPSQLVQEKNPMVKLPPLKLPTDKPAAVKSTAVKLSPIKFAATKPPPVKTLPSKSSTPPLKIFSIKSPSPPKLVSIKSVSPKPAEVKTTNEIISKKRASPPTDNKSEPPVIKPKIDPESANFVPKEATPTKPTNTVTTITDKLREMAQSKPNSETSSREKPKAEPPKTEMVKQDVKIIISTSTTSNLNTIKPLVGTSSPKVIRPPPATIPLVRIKKSISKTVTFSSTDKTFTSNAKIPTTSLKKTPEPNNPMCDNIGALDLSGKSSRSPTSDTRPTNSPSPPTANKILNGITKHKKTENPMSNLQMLSESAVQILSQSKTTVSRMPIKQQPMHNLPVRPSIPHGLRIPQLTTTTQITHKPVNTILKFNEIKGMRNVNPRPQNQSIRSIPNPSALNFRPAQIKPPIQDEPKKAPVIDAVTTTACSTLSDIKKNENIAKNLNLEKVTAELAGRASEANKLVTKSTTQMMTP</sequence>
<dbReference type="FunFam" id="3.30.40.10:FF:000033">
    <property type="entry name" value="Polycomb group RING finger protein 3"/>
    <property type="match status" value="1"/>
</dbReference>
<evidence type="ECO:0000259" key="8">
    <source>
        <dbReference type="PROSITE" id="PS50089"/>
    </source>
</evidence>
<reference evidence="9" key="1">
    <citation type="submission" date="2020-03" db="EMBL/GenBank/DDBJ databases">
        <title>Transcriptomic Profiling of the Digestive Tract of the Rat Flea, Xenopsylla cheopis, Following Blood Feeding and Infection with Yersinia pestis.</title>
        <authorList>
            <person name="Bland D.M."/>
            <person name="Martens C.A."/>
            <person name="Virtaneva K."/>
            <person name="Kanakabandi K."/>
            <person name="Long D."/>
            <person name="Rosenke R."/>
            <person name="Saturday G.A."/>
            <person name="Hoyt F.H."/>
            <person name="Bruno D.P."/>
            <person name="Ribeiro J.M.C."/>
            <person name="Hinnebusch J."/>
        </authorList>
    </citation>
    <scope>NUCLEOTIDE SEQUENCE</scope>
</reference>
<proteinExistence type="predicted"/>
<dbReference type="GO" id="GO:0000122">
    <property type="term" value="P:negative regulation of transcription by RNA polymerase II"/>
    <property type="evidence" value="ECO:0007669"/>
    <property type="project" value="TreeGrafter"/>
</dbReference>
<keyword evidence="2" id="KW-0479">Metal-binding</keyword>
<comment type="subcellular location">
    <subcellularLocation>
        <location evidence="1">Nucleus</location>
    </subcellularLocation>
</comment>
<dbReference type="GO" id="GO:1990841">
    <property type="term" value="F:promoter-specific chromatin binding"/>
    <property type="evidence" value="ECO:0007669"/>
    <property type="project" value="TreeGrafter"/>
</dbReference>
<dbReference type="PROSITE" id="PS50089">
    <property type="entry name" value="ZF_RING_2"/>
    <property type="match status" value="1"/>
</dbReference>
<feature type="compositionally biased region" description="Low complexity" evidence="7">
    <location>
        <begin position="709"/>
        <end position="720"/>
    </location>
</feature>
<feature type="compositionally biased region" description="Basic and acidic residues" evidence="7">
    <location>
        <begin position="736"/>
        <end position="754"/>
    </location>
</feature>
<dbReference type="InterPro" id="IPR032443">
    <property type="entry name" value="RAWUL"/>
</dbReference>
<feature type="compositionally biased region" description="Basic and acidic residues" evidence="7">
    <location>
        <begin position="430"/>
        <end position="452"/>
    </location>
</feature>
<dbReference type="InterPro" id="IPR018957">
    <property type="entry name" value="Znf_C3HC4_RING-type"/>
</dbReference>